<dbReference type="AlphaFoldDB" id="A0A6H0XXV5"/>
<keyword evidence="4" id="KW-1185">Reference proteome</keyword>
<dbReference type="EMBL" id="CP051141">
    <property type="protein sequence ID" value="QIW99249.1"/>
    <property type="molecule type" value="Genomic_DNA"/>
</dbReference>
<dbReference type="Proteomes" id="UP000503462">
    <property type="component" value="Chromosome 3"/>
</dbReference>
<dbReference type="OrthoDB" id="10254221at2759"/>
<dbReference type="SUPFAM" id="SSF51735">
    <property type="entry name" value="NAD(P)-binding Rossmann-fold domains"/>
    <property type="match status" value="1"/>
</dbReference>
<protein>
    <recommendedName>
        <fullName evidence="2">NAD(P)-binding domain-containing protein</fullName>
    </recommendedName>
</protein>
<feature type="domain" description="NAD(P)-binding" evidence="2">
    <location>
        <begin position="8"/>
        <end position="105"/>
    </location>
</feature>
<gene>
    <name evidence="3" type="ORF">AMS68_004767</name>
</gene>
<name>A0A6H0XXV5_9PEZI</name>
<evidence type="ECO:0000256" key="1">
    <source>
        <dbReference type="ARBA" id="ARBA00038376"/>
    </source>
</evidence>
<evidence type="ECO:0000313" key="4">
    <source>
        <dbReference type="Proteomes" id="UP000503462"/>
    </source>
</evidence>
<sequence length="228" mass="24589">MSSYAVLGATGNCGKALIQLLLASSSTTKVNAYCRNKQKLYTQLPELIDNKKLEVFSGSILDSELIASCIKGCKAVFMVVTTNDNIPGCRLGMDQAETVISALEKLKATLCALAPCDLLDAEAFLRKQDDWVSTIFIKPGGLTVDVQQGHKISLDHEESFIAYADLAAAMIETADDKEGQYDMKNVSVNNATGKSAKFPPGTPLCILMGLIRHFLPFLHPYLPSTGPA</sequence>
<dbReference type="PANTHER" id="PTHR15020:SF50">
    <property type="entry name" value="UPF0659 PROTEIN YMR090W"/>
    <property type="match status" value="1"/>
</dbReference>
<dbReference type="InterPro" id="IPR016040">
    <property type="entry name" value="NAD(P)-bd_dom"/>
</dbReference>
<comment type="similarity">
    <text evidence="1">Belongs to the avfA family.</text>
</comment>
<evidence type="ECO:0000259" key="2">
    <source>
        <dbReference type="Pfam" id="PF13460"/>
    </source>
</evidence>
<dbReference type="Pfam" id="PF13460">
    <property type="entry name" value="NAD_binding_10"/>
    <property type="match status" value="1"/>
</dbReference>
<reference evidence="3 4" key="1">
    <citation type="journal article" date="2016" name="Sci. Rep.">
        <title>Peltaster fructicola genome reveals evolution from an invasive phytopathogen to an ectophytic parasite.</title>
        <authorList>
            <person name="Xu C."/>
            <person name="Chen H."/>
            <person name="Gleason M.L."/>
            <person name="Xu J.R."/>
            <person name="Liu H."/>
            <person name="Zhang R."/>
            <person name="Sun G."/>
        </authorList>
    </citation>
    <scope>NUCLEOTIDE SEQUENCE [LARGE SCALE GENOMIC DNA]</scope>
    <source>
        <strain evidence="3 4">LNHT1506</strain>
    </source>
</reference>
<dbReference type="Gene3D" id="3.40.50.720">
    <property type="entry name" value="NAD(P)-binding Rossmann-like Domain"/>
    <property type="match status" value="1"/>
</dbReference>
<dbReference type="InterPro" id="IPR036291">
    <property type="entry name" value="NAD(P)-bd_dom_sf"/>
</dbReference>
<proteinExistence type="inferred from homology"/>
<dbReference type="PANTHER" id="PTHR15020">
    <property type="entry name" value="FLAVIN REDUCTASE-RELATED"/>
    <property type="match status" value="1"/>
</dbReference>
<organism evidence="3 4">
    <name type="scientific">Peltaster fructicola</name>
    <dbReference type="NCBI Taxonomy" id="286661"/>
    <lineage>
        <taxon>Eukaryota</taxon>
        <taxon>Fungi</taxon>
        <taxon>Dikarya</taxon>
        <taxon>Ascomycota</taxon>
        <taxon>Pezizomycotina</taxon>
        <taxon>Dothideomycetes</taxon>
        <taxon>Dothideomycetes incertae sedis</taxon>
        <taxon>Peltaster</taxon>
    </lineage>
</organism>
<evidence type="ECO:0000313" key="3">
    <source>
        <dbReference type="EMBL" id="QIW99249.1"/>
    </source>
</evidence>
<accession>A0A6H0XXV5</accession>